<dbReference type="VEuPathDB" id="MicrosporidiaDB:EHP00_2312"/>
<protein>
    <submittedName>
        <fullName evidence="8">Inorganic pyrophosphatase exopolyphosphatase</fullName>
    </submittedName>
</protein>
<dbReference type="STRING" id="646526.A0A1W0E388"/>
<evidence type="ECO:0000256" key="5">
    <source>
        <dbReference type="SAM" id="MobiDB-lite"/>
    </source>
</evidence>
<dbReference type="Pfam" id="PF02833">
    <property type="entry name" value="DHHA2"/>
    <property type="match status" value="1"/>
</dbReference>
<feature type="domain" description="DHHA2" evidence="7">
    <location>
        <begin position="261"/>
        <end position="375"/>
    </location>
</feature>
<dbReference type="PANTHER" id="PTHR12112:SF22">
    <property type="entry name" value="MANGANESE-DEPENDENT INORGANIC PYROPHOSPHATASE-RELATED"/>
    <property type="match status" value="1"/>
</dbReference>
<dbReference type="AlphaFoldDB" id="A0A1W0E388"/>
<evidence type="ECO:0000313" key="8">
    <source>
        <dbReference type="EMBL" id="OQS53701.1"/>
    </source>
</evidence>
<keyword evidence="4" id="KW-0464">Manganese</keyword>
<evidence type="ECO:0000256" key="4">
    <source>
        <dbReference type="ARBA" id="ARBA00023211"/>
    </source>
</evidence>
<dbReference type="InterPro" id="IPR001667">
    <property type="entry name" value="DDH_dom"/>
</dbReference>
<evidence type="ECO:0000256" key="1">
    <source>
        <dbReference type="ARBA" id="ARBA00001936"/>
    </source>
</evidence>
<evidence type="ECO:0000256" key="3">
    <source>
        <dbReference type="ARBA" id="ARBA00022801"/>
    </source>
</evidence>
<proteinExistence type="predicted"/>
<dbReference type="Proteomes" id="UP000192758">
    <property type="component" value="Unassembled WGS sequence"/>
</dbReference>
<gene>
    <name evidence="8" type="ORF">EHP00_2312</name>
</gene>
<sequence length="432" mass="50540">MNFLKRMKEFFDENKKRIREKDISICIGNEACDVDSFISSLVTAFHDSLIHVICMSREVFMAKGDVGYVLKHFNIDPDDLIYLEKPIGDFSTEARKLGTKFSIYKKDKLVESYPLKEKNVDLCIVDHNEPIIELQDAKLDLIIDHHALSKGSVKARRIYIDLDVGSCSTLISKYIGHSLIMNTANKTDDFEDSEITQNIAKLLLVPIILDTSNFKRRASHFDVGEFEKLLRQSNVTRKEMKQIRKGIRKHRLNDADQPNDIIMQKDFKIYHHRGLTFGCATVKYPAEEWVDREGRGKDAGVYLEAYFNTFRRNFGLDFLFINRKKGDKRYLIINNCSFESVLAKENNFKPIEYKGLHYYEIDVKKSRKVMMPIVIETINRFYKNMKKREEEKEKRLKEGISVHELQKELKREKKTVIQQENTSSDDSSDYIK</sequence>
<feature type="region of interest" description="Disordered" evidence="5">
    <location>
        <begin position="411"/>
        <end position="432"/>
    </location>
</feature>
<dbReference type="EMBL" id="MNPJ01000026">
    <property type="protein sequence ID" value="OQS53701.1"/>
    <property type="molecule type" value="Genomic_DNA"/>
</dbReference>
<accession>A0A1W0E388</accession>
<dbReference type="InterPro" id="IPR004097">
    <property type="entry name" value="DHHA2"/>
</dbReference>
<dbReference type="PANTHER" id="PTHR12112">
    <property type="entry name" value="BNIP - RELATED"/>
    <property type="match status" value="1"/>
</dbReference>
<keyword evidence="2" id="KW-0479">Metal-binding</keyword>
<dbReference type="GO" id="GO:0005737">
    <property type="term" value="C:cytoplasm"/>
    <property type="evidence" value="ECO:0007669"/>
    <property type="project" value="InterPro"/>
</dbReference>
<keyword evidence="3" id="KW-0378">Hydrolase</keyword>
<dbReference type="SUPFAM" id="SSF64182">
    <property type="entry name" value="DHH phosphoesterases"/>
    <property type="match status" value="1"/>
</dbReference>
<dbReference type="Pfam" id="PF01368">
    <property type="entry name" value="DHH"/>
    <property type="match status" value="1"/>
</dbReference>
<name>A0A1W0E388_9MICR</name>
<evidence type="ECO:0000259" key="6">
    <source>
        <dbReference type="Pfam" id="PF01368"/>
    </source>
</evidence>
<evidence type="ECO:0000313" key="9">
    <source>
        <dbReference type="Proteomes" id="UP000192758"/>
    </source>
</evidence>
<reference evidence="8 9" key="1">
    <citation type="journal article" date="2017" name="Environ. Microbiol.">
        <title>Decay of the glycolytic pathway and adaptation to intranuclear parasitism within Enterocytozoonidae microsporidia.</title>
        <authorList>
            <person name="Wiredu Boakye D."/>
            <person name="Jaroenlak P."/>
            <person name="Prachumwat A."/>
            <person name="Williams T.A."/>
            <person name="Bateman K.S."/>
            <person name="Itsathitphaisarn O."/>
            <person name="Sritunyalucksana K."/>
            <person name="Paszkiewicz K.H."/>
            <person name="Moore K.A."/>
            <person name="Stentiford G.D."/>
            <person name="Williams B.A."/>
        </authorList>
    </citation>
    <scope>NUCLEOTIDE SEQUENCE [LARGE SCALE GENOMIC DNA]</scope>
    <source>
        <strain evidence="8 9">TH1</strain>
    </source>
</reference>
<dbReference type="InterPro" id="IPR038763">
    <property type="entry name" value="DHH_sf"/>
</dbReference>
<evidence type="ECO:0000259" key="7">
    <source>
        <dbReference type="Pfam" id="PF02833"/>
    </source>
</evidence>
<dbReference type="OrthoDB" id="374045at2759"/>
<organism evidence="8 9">
    <name type="scientific">Ecytonucleospora hepatopenaei</name>
    <dbReference type="NCBI Taxonomy" id="646526"/>
    <lineage>
        <taxon>Eukaryota</taxon>
        <taxon>Fungi</taxon>
        <taxon>Fungi incertae sedis</taxon>
        <taxon>Microsporidia</taxon>
        <taxon>Enterocytozoonidae</taxon>
        <taxon>Ecytonucleospora</taxon>
    </lineage>
</organism>
<evidence type="ECO:0000256" key="2">
    <source>
        <dbReference type="ARBA" id="ARBA00022723"/>
    </source>
</evidence>
<feature type="domain" description="DDH" evidence="6">
    <location>
        <begin position="26"/>
        <end position="206"/>
    </location>
</feature>
<comment type="caution">
    <text evidence="8">The sequence shown here is derived from an EMBL/GenBank/DDBJ whole genome shotgun (WGS) entry which is preliminary data.</text>
</comment>
<feature type="compositionally biased region" description="Polar residues" evidence="5">
    <location>
        <begin position="416"/>
        <end position="425"/>
    </location>
</feature>
<dbReference type="Gene3D" id="3.90.1640.10">
    <property type="entry name" value="inorganic pyrophosphatase (n-terminal core)"/>
    <property type="match status" value="1"/>
</dbReference>
<keyword evidence="9" id="KW-1185">Reference proteome</keyword>
<dbReference type="GO" id="GO:0016462">
    <property type="term" value="F:pyrophosphatase activity"/>
    <property type="evidence" value="ECO:0007669"/>
    <property type="project" value="InterPro"/>
</dbReference>
<comment type="cofactor">
    <cofactor evidence="1">
        <name>Mn(2+)</name>
        <dbReference type="ChEBI" id="CHEBI:29035"/>
    </cofactor>
</comment>